<dbReference type="RefSeq" id="YP_009794707.1">
    <property type="nucleotide sequence ID" value="NC_047882.1"/>
</dbReference>
<reference evidence="1 2" key="1">
    <citation type="journal article" date="2017" name="Sci. Rep.">
        <title>Analysis of the CRISPR-Cas system in bacteriophages active on epidemic strains of Vibrio cholerae in Bangladesh.</title>
        <authorList>
            <person name="Naser I.B."/>
            <person name="Hoque M.M."/>
            <person name="Nahid M.A."/>
            <person name="Tareq T.M."/>
            <person name="Rocky M.K."/>
            <person name="Faruque S.M."/>
        </authorList>
    </citation>
    <scope>NUCLEOTIDE SEQUENCE [LARGE SCALE GENOMIC DNA]</scope>
</reference>
<proteinExistence type="predicted"/>
<protein>
    <submittedName>
        <fullName evidence="1">Uncharacterized protein</fullName>
    </submittedName>
</protein>
<name>A0A2D0YNQ3_9CAUD</name>
<dbReference type="EMBL" id="KY883655">
    <property type="protein sequence ID" value="ASV43542.1"/>
    <property type="molecule type" value="Genomic_DNA"/>
</dbReference>
<dbReference type="GeneID" id="54984982"/>
<organism evidence="1 2">
    <name type="scientific">Vibrio phage JSF12</name>
    <dbReference type="NCBI Taxonomy" id="1983595"/>
    <lineage>
        <taxon>Viruses</taxon>
        <taxon>Duplodnaviria</taxon>
        <taxon>Heunggongvirae</taxon>
        <taxon>Uroviricota</taxon>
        <taxon>Caudoviricetes</taxon>
        <taxon>Demerecviridae</taxon>
        <taxon>Ermolyevavirinae</taxon>
        <taxon>Jesfedecavirus</taxon>
        <taxon>Jesfedecavirus JSF12</taxon>
    </lineage>
</organism>
<dbReference type="KEGG" id="vg:54984982"/>
<evidence type="ECO:0000313" key="1">
    <source>
        <dbReference type="EMBL" id="ASV43542.1"/>
    </source>
</evidence>
<evidence type="ECO:0000313" key="2">
    <source>
        <dbReference type="Proteomes" id="UP000241680"/>
    </source>
</evidence>
<sequence>MQESLELLVRQLEALLKYQSTLIEAKASAVVVKNFTVFEDEINKTRNQIDQVFLAINSMRK</sequence>
<dbReference type="Proteomes" id="UP000241680">
    <property type="component" value="Segment"/>
</dbReference>
<accession>A0A2D0YNQ3</accession>
<keyword evidence="2" id="KW-1185">Reference proteome</keyword>